<organism evidence="1 2">
    <name type="scientific">Paractinoplanes rhizophilus</name>
    <dbReference type="NCBI Taxonomy" id="1416877"/>
    <lineage>
        <taxon>Bacteria</taxon>
        <taxon>Bacillati</taxon>
        <taxon>Actinomycetota</taxon>
        <taxon>Actinomycetes</taxon>
        <taxon>Micromonosporales</taxon>
        <taxon>Micromonosporaceae</taxon>
        <taxon>Paractinoplanes</taxon>
    </lineage>
</organism>
<reference evidence="2" key="1">
    <citation type="journal article" date="2019" name="Int. J. Syst. Evol. Microbiol.">
        <title>The Global Catalogue of Microorganisms (GCM) 10K type strain sequencing project: providing services to taxonomists for standard genome sequencing and annotation.</title>
        <authorList>
            <consortium name="The Broad Institute Genomics Platform"/>
            <consortium name="The Broad Institute Genome Sequencing Center for Infectious Disease"/>
            <person name="Wu L."/>
            <person name="Ma J."/>
        </authorList>
    </citation>
    <scope>NUCLEOTIDE SEQUENCE [LARGE SCALE GENOMIC DNA]</scope>
    <source>
        <strain evidence="2">XZYJT-10</strain>
    </source>
</reference>
<comment type="caution">
    <text evidence="1">The sequence shown here is derived from an EMBL/GenBank/DDBJ whole genome shotgun (WGS) entry which is preliminary data.</text>
</comment>
<dbReference type="EMBL" id="JBHTBJ010000030">
    <property type="protein sequence ID" value="MFC7278247.1"/>
    <property type="molecule type" value="Genomic_DNA"/>
</dbReference>
<gene>
    <name evidence="1" type="ORF">ACFQS1_30050</name>
</gene>
<proteinExistence type="predicted"/>
<dbReference type="RefSeq" id="WP_378974896.1">
    <property type="nucleotide sequence ID" value="NZ_JBHTBJ010000030.1"/>
</dbReference>
<sequence length="1028" mass="112033">MSDWDTYALYNNAVAEVFFNEDNAGMPAYLDLDEDVVARLAEHIGVPADAVCGNLAAVVRSALNLRSPHIGAFTMIMAEVHRWLARWRQTQRGDRIELDPPPMLAMLAVFSMAAERMGADANMAPNNYFGRLAQVLDLDDAQKRRVETQYRQNVEFLWNVLSIWLTGLDGMRGLPSAVALSHRFVGLSISQALVREHDRSKLPRFFTTYGFHPGQEITPYELEPLLDEWMRRDPPPISKNLVNLWKRQSSARERISSVVALELEAWDGSGLDVSQLPHSHGHRGEVRLIALPRSGLFGSGVELNLVARIPGPEQPRLMTIATAVGDEKPTLALVPGVNGWYRLNRPADFANASVLDGVLRLEGEDGTAVQRRPRRVLPMRKDDGLGVFLEAERLQLADDGLVFSAEELADEVLSVLQQVARPGFRVLDASTAGVPQGWVLFMDVQVLGLLPSEVRSKTKSDLNVLLPSVASQLTFAEGLRLPGRLRKYSAAAPPEIRAVATQAEHLELTVLRKDADDPAAHDDSSALRLDQVVCRQGADGAAVILNLGHHHLPVGDYEVLLTVDRAKDPAQRLPFVLRSGDAVDLAMWARSPRLVHQPARHGGRTAVSADQWQEASPPFVDGATAYGEAAELGAASVPRKVWWTADRPVAYAPSAALTLTSPDPGSCMVTGAHFWDLPFATSAMVQGICRTCGLVKRFPNTHWMAKARKSARDKAEADYRVEVSRIEPVDTEQLTWDIGLDALMHTGGGGCSALERIALQIEGSLLFVDGFERTLEALGHIEIKRDERTMVPAEWEIAPSALAELADGSYLLAGYWPSAMVADLERAVAACGGKLTVDVQSGAPTRRVVTGLAAETAVEVAEELGEVAVAADAARAILRAVPDLSAVERSLPQLSMPGSQRIKRFDVGSAAWVPQHHASVPGAYQLESFGSTYVVRRSADIAEGTVRVGTAQLVKHLEAFQAGRPLIAYDERHRSLDVPLGADLPGLYGRAAVLCSGRPPAKLLKQRILRYIDVPADVADMLASRLTH</sequence>
<evidence type="ECO:0000313" key="1">
    <source>
        <dbReference type="EMBL" id="MFC7278247.1"/>
    </source>
</evidence>
<name>A0ABW2HYI2_9ACTN</name>
<keyword evidence="2" id="KW-1185">Reference proteome</keyword>
<dbReference type="Proteomes" id="UP001596548">
    <property type="component" value="Unassembled WGS sequence"/>
</dbReference>
<protein>
    <submittedName>
        <fullName evidence="1">Uncharacterized protein</fullName>
    </submittedName>
</protein>
<accession>A0ABW2HYI2</accession>
<evidence type="ECO:0000313" key="2">
    <source>
        <dbReference type="Proteomes" id="UP001596548"/>
    </source>
</evidence>